<dbReference type="InterPro" id="IPR013083">
    <property type="entry name" value="Znf_RING/FYVE/PHD"/>
</dbReference>
<dbReference type="FunFam" id="1.20.120.1750:FF:000002">
    <property type="entry name" value="RBR-type E3 ubiquitin transferase"/>
    <property type="match status" value="1"/>
</dbReference>
<evidence type="ECO:0000313" key="15">
    <source>
        <dbReference type="Proteomes" id="UP000663879"/>
    </source>
</evidence>
<keyword evidence="4" id="KW-0808">Transferase</keyword>
<dbReference type="InterPro" id="IPR018957">
    <property type="entry name" value="Znf_C3HC4_RING-type"/>
</dbReference>
<feature type="domain" description="RING-type" evidence="13">
    <location>
        <begin position="206"/>
        <end position="417"/>
    </location>
</feature>
<comment type="catalytic activity">
    <reaction evidence="1">
        <text>[E2 ubiquitin-conjugating enzyme]-S-ubiquitinyl-L-cysteine + [acceptor protein]-L-lysine = [E2 ubiquitin-conjugating enzyme]-L-cysteine + [acceptor protein]-N(6)-ubiquitinyl-L-lysine.</text>
        <dbReference type="EC" id="2.3.2.31"/>
    </reaction>
</comment>
<accession>A0A813RYW7</accession>
<dbReference type="GO" id="GO:0061630">
    <property type="term" value="F:ubiquitin protein ligase activity"/>
    <property type="evidence" value="ECO:0007669"/>
    <property type="project" value="UniProtKB-EC"/>
</dbReference>
<dbReference type="SUPFAM" id="SSF57850">
    <property type="entry name" value="RING/U-box"/>
    <property type="match status" value="3"/>
</dbReference>
<dbReference type="PROSITE" id="PS50089">
    <property type="entry name" value="ZF_RING_2"/>
    <property type="match status" value="1"/>
</dbReference>
<dbReference type="InterPro" id="IPR031127">
    <property type="entry name" value="E3_UB_ligase_RBR"/>
</dbReference>
<organism evidence="14 15">
    <name type="scientific">Brachionus calyciflorus</name>
    <dbReference type="NCBI Taxonomy" id="104777"/>
    <lineage>
        <taxon>Eukaryota</taxon>
        <taxon>Metazoa</taxon>
        <taxon>Spiralia</taxon>
        <taxon>Gnathifera</taxon>
        <taxon>Rotifera</taxon>
        <taxon>Eurotatoria</taxon>
        <taxon>Monogononta</taxon>
        <taxon>Pseudotrocha</taxon>
        <taxon>Ploima</taxon>
        <taxon>Brachionidae</taxon>
        <taxon>Brachionus</taxon>
    </lineage>
</organism>
<feature type="region of interest" description="Disordered" evidence="11">
    <location>
        <begin position="1"/>
        <end position="103"/>
    </location>
</feature>
<dbReference type="PANTHER" id="PTHR11685">
    <property type="entry name" value="RBR FAMILY RING FINGER AND IBR DOMAIN-CONTAINING"/>
    <property type="match status" value="1"/>
</dbReference>
<evidence type="ECO:0000256" key="11">
    <source>
        <dbReference type="SAM" id="MobiDB-lite"/>
    </source>
</evidence>
<dbReference type="EC" id="2.3.2.31" evidence="3"/>
<evidence type="ECO:0000256" key="4">
    <source>
        <dbReference type="ARBA" id="ARBA00022679"/>
    </source>
</evidence>
<keyword evidence="6" id="KW-0677">Repeat</keyword>
<dbReference type="Gene3D" id="1.20.120.1750">
    <property type="match status" value="1"/>
</dbReference>
<dbReference type="InterPro" id="IPR044066">
    <property type="entry name" value="TRIAD_supradom"/>
</dbReference>
<dbReference type="EMBL" id="CAJNOC010000690">
    <property type="protein sequence ID" value="CAF0792225.1"/>
    <property type="molecule type" value="Genomic_DNA"/>
</dbReference>
<evidence type="ECO:0000313" key="14">
    <source>
        <dbReference type="EMBL" id="CAF0792225.1"/>
    </source>
</evidence>
<dbReference type="InterPro" id="IPR001841">
    <property type="entry name" value="Znf_RING"/>
</dbReference>
<keyword evidence="8" id="KW-0833">Ubl conjugation pathway</keyword>
<dbReference type="Pfam" id="PF00097">
    <property type="entry name" value="zf-C3HC4"/>
    <property type="match status" value="1"/>
</dbReference>
<evidence type="ECO:0000256" key="6">
    <source>
        <dbReference type="ARBA" id="ARBA00022737"/>
    </source>
</evidence>
<evidence type="ECO:0000256" key="3">
    <source>
        <dbReference type="ARBA" id="ARBA00012251"/>
    </source>
</evidence>
<sequence>MEKRSTKASSNDPKHKHDPDDEDFYLNNDDDEYDDDEDDDNDYDDYMDDTDDLEYTSSNASKYDPTPSVEIFTSQNSTVTPNSSYASTSLKNLSQSTTNQPDLSKSLTKRNIELDEEFKYEVLSPDKIVQYMTECIADVNSVLELTPTITRTLLHHFKWDKEKLMERFYDGDQDRLFREAHIVSPFRPNTYKRTTSSQSTRSSRLKEFCCEICFMQYTEDNMSGLECGHKFCKPCWREYLTTKIMDEGMGQTISCAAHKCDILVDDTSVMTLLQDPIVKIKYQHLITNSFVECNRLMRWCPAPNCSNAIKAQYFDAQPVKCDCGHVFCFSCGELWHDPVKCKWLKKWIKKCDDDSETSNWIAANTKECPKCQVTIEKNGGCNHMICKNQACRSEFCWVCLGPWEPHGSSWYNCNRFNEDDAKKARDAQEKSRHALQRYLHYCNRYMNHHQSLKLEQKLTASIREKMEEMQQHNMSWIEVQFLRKAVEVLCQCRQTLMYTYAFAFYLKRNNHSIIFEDNQADLEIAVEKLSGYLEREITSDNAVETKQKVQDKYRYCEQRRKVLLDHVHEGYDKDYWEYQEDL</sequence>
<dbReference type="Pfam" id="PF01485">
    <property type="entry name" value="IBR"/>
    <property type="match status" value="1"/>
</dbReference>
<dbReference type="CDD" id="cd16626">
    <property type="entry name" value="RING-HC_RBR_HHARI"/>
    <property type="match status" value="1"/>
</dbReference>
<evidence type="ECO:0000256" key="8">
    <source>
        <dbReference type="ARBA" id="ARBA00022786"/>
    </source>
</evidence>
<dbReference type="InterPro" id="IPR048962">
    <property type="entry name" value="ARIH1-like_UBL"/>
</dbReference>
<proteinExistence type="inferred from homology"/>
<keyword evidence="5" id="KW-0479">Metal-binding</keyword>
<evidence type="ECO:0000256" key="10">
    <source>
        <dbReference type="PROSITE-ProRule" id="PRU00175"/>
    </source>
</evidence>
<dbReference type="GO" id="GO:0008270">
    <property type="term" value="F:zinc ion binding"/>
    <property type="evidence" value="ECO:0007669"/>
    <property type="project" value="UniProtKB-KW"/>
</dbReference>
<evidence type="ECO:0000256" key="5">
    <source>
        <dbReference type="ARBA" id="ARBA00022723"/>
    </source>
</evidence>
<keyword evidence="15" id="KW-1185">Reference proteome</keyword>
<evidence type="ECO:0000256" key="1">
    <source>
        <dbReference type="ARBA" id="ARBA00001798"/>
    </source>
</evidence>
<evidence type="ECO:0000259" key="12">
    <source>
        <dbReference type="PROSITE" id="PS50089"/>
    </source>
</evidence>
<name>A0A813RYW7_9BILA</name>
<dbReference type="GO" id="GO:0016567">
    <property type="term" value="P:protein ubiquitination"/>
    <property type="evidence" value="ECO:0007669"/>
    <property type="project" value="InterPro"/>
</dbReference>
<keyword evidence="7 10" id="KW-0863">Zinc-finger</keyword>
<dbReference type="SMART" id="SM00184">
    <property type="entry name" value="RING"/>
    <property type="match status" value="2"/>
</dbReference>
<dbReference type="Gene3D" id="3.30.40.10">
    <property type="entry name" value="Zinc/RING finger domain, C3HC4 (zinc finger)"/>
    <property type="match status" value="1"/>
</dbReference>
<feature type="domain" description="RING-type" evidence="12">
    <location>
        <begin position="210"/>
        <end position="259"/>
    </location>
</feature>
<evidence type="ECO:0000256" key="9">
    <source>
        <dbReference type="ARBA" id="ARBA00022833"/>
    </source>
</evidence>
<dbReference type="SMART" id="SM00647">
    <property type="entry name" value="IBR"/>
    <property type="match status" value="2"/>
</dbReference>
<feature type="compositionally biased region" description="Polar residues" evidence="11">
    <location>
        <begin position="71"/>
        <end position="103"/>
    </location>
</feature>
<dbReference type="PROSITE" id="PS51873">
    <property type="entry name" value="TRIAD"/>
    <property type="match status" value="1"/>
</dbReference>
<dbReference type="OrthoDB" id="10009520at2759"/>
<evidence type="ECO:0000256" key="2">
    <source>
        <dbReference type="ARBA" id="ARBA00005884"/>
    </source>
</evidence>
<dbReference type="InterPro" id="IPR045840">
    <property type="entry name" value="Ariadne"/>
</dbReference>
<reference evidence="14" key="1">
    <citation type="submission" date="2021-02" db="EMBL/GenBank/DDBJ databases">
        <authorList>
            <person name="Nowell W R."/>
        </authorList>
    </citation>
    <scope>NUCLEOTIDE SEQUENCE</scope>
    <source>
        <strain evidence="14">Ploen Becks lab</strain>
    </source>
</reference>
<comment type="similarity">
    <text evidence="2">Belongs to the RBR family. Ariadne subfamily.</text>
</comment>
<dbReference type="CDD" id="cd20343">
    <property type="entry name" value="BRcat_RBR_HHARI-like"/>
    <property type="match status" value="1"/>
</dbReference>
<dbReference type="Pfam" id="PF22191">
    <property type="entry name" value="IBR_1"/>
    <property type="match status" value="1"/>
</dbReference>
<evidence type="ECO:0000256" key="7">
    <source>
        <dbReference type="ARBA" id="ARBA00022771"/>
    </source>
</evidence>
<feature type="compositionally biased region" description="Acidic residues" evidence="11">
    <location>
        <begin position="20"/>
        <end position="54"/>
    </location>
</feature>
<dbReference type="InterPro" id="IPR002867">
    <property type="entry name" value="IBR_dom"/>
</dbReference>
<evidence type="ECO:0000259" key="13">
    <source>
        <dbReference type="PROSITE" id="PS51873"/>
    </source>
</evidence>
<comment type="caution">
    <text evidence="14">The sequence shown here is derived from an EMBL/GenBank/DDBJ whole genome shotgun (WGS) entry which is preliminary data.</text>
</comment>
<dbReference type="FunFam" id="3.30.40.10:FF:000019">
    <property type="entry name" value="RBR-type E3 ubiquitin transferase"/>
    <property type="match status" value="1"/>
</dbReference>
<dbReference type="CDD" id="cd20356">
    <property type="entry name" value="Rcat_RBR_HHARI-like"/>
    <property type="match status" value="1"/>
</dbReference>
<dbReference type="Pfam" id="PF21235">
    <property type="entry name" value="UBA_ARI1"/>
    <property type="match status" value="1"/>
</dbReference>
<dbReference type="Proteomes" id="UP000663879">
    <property type="component" value="Unassembled WGS sequence"/>
</dbReference>
<keyword evidence="9" id="KW-0862">Zinc</keyword>
<gene>
    <name evidence="14" type="ORF">OXX778_LOCUS6029</name>
</gene>
<dbReference type="Pfam" id="PF19422">
    <property type="entry name" value="Ariadne"/>
    <property type="match status" value="1"/>
</dbReference>
<protein>
    <recommendedName>
        <fullName evidence="3">RBR-type E3 ubiquitin transferase</fullName>
        <ecNumber evidence="3">2.3.2.31</ecNumber>
    </recommendedName>
</protein>
<dbReference type="AlphaFoldDB" id="A0A813RYW7"/>